<keyword evidence="3" id="KW-0732">Signal</keyword>
<evidence type="ECO:0000256" key="2">
    <source>
        <dbReference type="ARBA" id="ARBA00022448"/>
    </source>
</evidence>
<evidence type="ECO:0000313" key="12">
    <source>
        <dbReference type="Proteomes" id="UP001162162"/>
    </source>
</evidence>
<accession>A0AAV8Z326</accession>
<gene>
    <name evidence="11" type="ORF">NQ318_020572</name>
</gene>
<protein>
    <recommendedName>
        <fullName evidence="13">Thioredoxin-related transmembrane protein 1</fullName>
    </recommendedName>
</protein>
<dbReference type="AlphaFoldDB" id="A0AAV8Z326"/>
<keyword evidence="6 10" id="KW-1133">Transmembrane helix</keyword>
<evidence type="ECO:0000256" key="1">
    <source>
        <dbReference type="ARBA" id="ARBA00004389"/>
    </source>
</evidence>
<evidence type="ECO:0000256" key="6">
    <source>
        <dbReference type="ARBA" id="ARBA00022989"/>
    </source>
</evidence>
<feature type="compositionally biased region" description="Basic residues" evidence="9">
    <location>
        <begin position="119"/>
        <end position="130"/>
    </location>
</feature>
<keyword evidence="10" id="KW-0472">Membrane</keyword>
<evidence type="ECO:0000256" key="10">
    <source>
        <dbReference type="SAM" id="Phobius"/>
    </source>
</evidence>
<dbReference type="EMBL" id="JAPWTK010000022">
    <property type="protein sequence ID" value="KAJ8957533.1"/>
    <property type="molecule type" value="Genomic_DNA"/>
</dbReference>
<proteinExistence type="predicted"/>
<dbReference type="Proteomes" id="UP001162162">
    <property type="component" value="Unassembled WGS sequence"/>
</dbReference>
<keyword evidence="7" id="KW-1015">Disulfide bond</keyword>
<sequence>MSVVSLFFKLSQALRLLHNKMTEEYGLPSVGSYLIFAIATIILGALLGLILVCAIDLIYPPKQCPRSQKSFENKGKYSEPELDDEDIKDDLIDDAAQSGGDHATGTESEGPAADTNGTKAKRRKNRRLDM</sequence>
<keyword evidence="2" id="KW-0813">Transport</keyword>
<evidence type="ECO:0000313" key="11">
    <source>
        <dbReference type="EMBL" id="KAJ8957533.1"/>
    </source>
</evidence>
<comment type="caution">
    <text evidence="11">The sequence shown here is derived from an EMBL/GenBank/DDBJ whole genome shotgun (WGS) entry which is preliminary data.</text>
</comment>
<dbReference type="PANTHER" id="PTHR46107">
    <property type="entry name" value="DUMPY: SHORTER THAN WILD-TYPE"/>
    <property type="match status" value="1"/>
</dbReference>
<evidence type="ECO:0000256" key="3">
    <source>
        <dbReference type="ARBA" id="ARBA00022729"/>
    </source>
</evidence>
<evidence type="ECO:0000256" key="4">
    <source>
        <dbReference type="ARBA" id="ARBA00022824"/>
    </source>
</evidence>
<keyword evidence="12" id="KW-1185">Reference proteome</keyword>
<evidence type="ECO:0008006" key="13">
    <source>
        <dbReference type="Google" id="ProtNLM"/>
    </source>
</evidence>
<keyword evidence="8" id="KW-0676">Redox-active center</keyword>
<dbReference type="PANTHER" id="PTHR46107:SF3">
    <property type="entry name" value="THIOREDOXIN DOMAIN-CONTAINING PROTEIN"/>
    <property type="match status" value="1"/>
</dbReference>
<dbReference type="InterPro" id="IPR052454">
    <property type="entry name" value="TMX_domain-containing"/>
</dbReference>
<comment type="subcellular location">
    <subcellularLocation>
        <location evidence="1">Endoplasmic reticulum membrane</location>
        <topology evidence="1">Single-pass membrane protein</topology>
    </subcellularLocation>
</comment>
<feature type="transmembrane region" description="Helical" evidence="10">
    <location>
        <begin position="33"/>
        <end position="59"/>
    </location>
</feature>
<name>A0AAV8Z326_9CUCU</name>
<dbReference type="GO" id="GO:0015036">
    <property type="term" value="F:disulfide oxidoreductase activity"/>
    <property type="evidence" value="ECO:0007669"/>
    <property type="project" value="TreeGrafter"/>
</dbReference>
<feature type="region of interest" description="Disordered" evidence="9">
    <location>
        <begin position="63"/>
        <end position="130"/>
    </location>
</feature>
<dbReference type="GO" id="GO:0005789">
    <property type="term" value="C:endoplasmic reticulum membrane"/>
    <property type="evidence" value="ECO:0007669"/>
    <property type="project" value="UniProtKB-SubCell"/>
</dbReference>
<evidence type="ECO:0000256" key="7">
    <source>
        <dbReference type="ARBA" id="ARBA00023157"/>
    </source>
</evidence>
<evidence type="ECO:0000256" key="8">
    <source>
        <dbReference type="ARBA" id="ARBA00023284"/>
    </source>
</evidence>
<feature type="compositionally biased region" description="Basic and acidic residues" evidence="9">
    <location>
        <begin position="69"/>
        <end position="79"/>
    </location>
</feature>
<evidence type="ECO:0000256" key="5">
    <source>
        <dbReference type="ARBA" id="ARBA00022982"/>
    </source>
</evidence>
<keyword evidence="4" id="KW-0256">Endoplasmic reticulum</keyword>
<feature type="compositionally biased region" description="Acidic residues" evidence="9">
    <location>
        <begin position="80"/>
        <end position="93"/>
    </location>
</feature>
<keyword evidence="5" id="KW-0249">Electron transport</keyword>
<reference evidence="11" key="1">
    <citation type="journal article" date="2023" name="Insect Mol. Biol.">
        <title>Genome sequencing provides insights into the evolution of gene families encoding plant cell wall-degrading enzymes in longhorned beetles.</title>
        <authorList>
            <person name="Shin N.R."/>
            <person name="Okamura Y."/>
            <person name="Kirsch R."/>
            <person name="Pauchet Y."/>
        </authorList>
    </citation>
    <scope>NUCLEOTIDE SEQUENCE</scope>
    <source>
        <strain evidence="11">AMC_N1</strain>
    </source>
</reference>
<organism evidence="11 12">
    <name type="scientific">Aromia moschata</name>
    <dbReference type="NCBI Taxonomy" id="1265417"/>
    <lineage>
        <taxon>Eukaryota</taxon>
        <taxon>Metazoa</taxon>
        <taxon>Ecdysozoa</taxon>
        <taxon>Arthropoda</taxon>
        <taxon>Hexapoda</taxon>
        <taxon>Insecta</taxon>
        <taxon>Pterygota</taxon>
        <taxon>Neoptera</taxon>
        <taxon>Endopterygota</taxon>
        <taxon>Coleoptera</taxon>
        <taxon>Polyphaga</taxon>
        <taxon>Cucujiformia</taxon>
        <taxon>Chrysomeloidea</taxon>
        <taxon>Cerambycidae</taxon>
        <taxon>Cerambycinae</taxon>
        <taxon>Callichromatini</taxon>
        <taxon>Aromia</taxon>
    </lineage>
</organism>
<keyword evidence="10" id="KW-0812">Transmembrane</keyword>
<evidence type="ECO:0000256" key="9">
    <source>
        <dbReference type="SAM" id="MobiDB-lite"/>
    </source>
</evidence>